<evidence type="ECO:0000256" key="2">
    <source>
        <dbReference type="ARBA" id="ARBA00012415"/>
    </source>
</evidence>
<dbReference type="InterPro" id="IPR029044">
    <property type="entry name" value="Nucleotide-diphossugar_trans"/>
</dbReference>
<dbReference type="PANTHER" id="PTHR43197:SF1">
    <property type="entry name" value="UTP--GLUCOSE-1-PHOSPHATE URIDYLYLTRANSFERASE"/>
    <property type="match status" value="1"/>
</dbReference>
<dbReference type="InterPro" id="IPR005835">
    <property type="entry name" value="NTP_transferase_dom"/>
</dbReference>
<keyword evidence="4" id="KW-0548">Nucleotidyltransferase</keyword>
<accession>A0A6J6GJK4</accession>
<dbReference type="GO" id="GO:0003983">
    <property type="term" value="F:UTP:glucose-1-phosphate uridylyltransferase activity"/>
    <property type="evidence" value="ECO:0007669"/>
    <property type="project" value="UniProtKB-EC"/>
</dbReference>
<reference evidence="7" key="1">
    <citation type="submission" date="2020-05" db="EMBL/GenBank/DDBJ databases">
        <authorList>
            <person name="Chiriac C."/>
            <person name="Salcher M."/>
            <person name="Ghai R."/>
            <person name="Kavagutti S V."/>
        </authorList>
    </citation>
    <scope>NUCLEOTIDE SEQUENCE</scope>
</reference>
<name>A0A6J6GJK4_9ZZZZ</name>
<sequence length="271" mass="28882">MAVRTVVIPAAGMGTRFLPATRVTPKELLPIYDTPAIQFVIDEATAAGIERVIIVTSRSKPSIEAYASSASTANVAVSVVYQDSPLGLGHAISCARNAVGQEPFAVMLPDEIMGDSSLMKSLIALYDRTGTSSIGLKKVPMSEVSSYGNVEIAGRTDVSPSESAVAINRVIEKPKPSEAVSDLVIIGRYVLTPNVFDHLATIKPSLNGEFQLTDALALLANENQLVGIVSDITRYDTGTPMGLLRAVIEIALGRNDIGPQLNSWLKEKFNK</sequence>
<dbReference type="SUPFAM" id="SSF53448">
    <property type="entry name" value="Nucleotide-diphospho-sugar transferases"/>
    <property type="match status" value="1"/>
</dbReference>
<dbReference type="Gene3D" id="3.90.550.10">
    <property type="entry name" value="Spore Coat Polysaccharide Biosynthesis Protein SpsA, Chain A"/>
    <property type="match status" value="1"/>
</dbReference>
<dbReference type="PANTHER" id="PTHR43197">
    <property type="entry name" value="UTP--GLUCOSE-1-PHOSPHATE URIDYLYLTRANSFERASE"/>
    <property type="match status" value="1"/>
</dbReference>
<dbReference type="EMBL" id="CAEZUN010000060">
    <property type="protein sequence ID" value="CAB4600430.1"/>
    <property type="molecule type" value="Genomic_DNA"/>
</dbReference>
<dbReference type="Pfam" id="PF00483">
    <property type="entry name" value="NTP_transferase"/>
    <property type="match status" value="1"/>
</dbReference>
<evidence type="ECO:0000256" key="5">
    <source>
        <dbReference type="ARBA" id="ARBA00048128"/>
    </source>
</evidence>
<feature type="domain" description="Nucleotidyl transferase" evidence="6">
    <location>
        <begin position="7"/>
        <end position="247"/>
    </location>
</feature>
<gene>
    <name evidence="7" type="ORF">UFOPK1826_00623</name>
</gene>
<comment type="similarity">
    <text evidence="1">Belongs to the UDPGP type 2 family.</text>
</comment>
<keyword evidence="3" id="KW-0808">Transferase</keyword>
<dbReference type="GO" id="GO:0006011">
    <property type="term" value="P:UDP-alpha-D-glucose metabolic process"/>
    <property type="evidence" value="ECO:0007669"/>
    <property type="project" value="InterPro"/>
</dbReference>
<dbReference type="AlphaFoldDB" id="A0A6J6GJK4"/>
<evidence type="ECO:0000256" key="3">
    <source>
        <dbReference type="ARBA" id="ARBA00022679"/>
    </source>
</evidence>
<evidence type="ECO:0000256" key="1">
    <source>
        <dbReference type="ARBA" id="ARBA00006890"/>
    </source>
</evidence>
<protein>
    <recommendedName>
        <fullName evidence="2">UTP--glucose-1-phosphate uridylyltransferase</fullName>
        <ecNumber evidence="2">2.7.7.9</ecNumber>
    </recommendedName>
</protein>
<evidence type="ECO:0000256" key="4">
    <source>
        <dbReference type="ARBA" id="ARBA00022695"/>
    </source>
</evidence>
<dbReference type="InterPro" id="IPR005771">
    <property type="entry name" value="GalU_uridylyltTrfase_bac/arc"/>
</dbReference>
<comment type="catalytic activity">
    <reaction evidence="5">
        <text>alpha-D-glucose 1-phosphate + UTP + H(+) = UDP-alpha-D-glucose + diphosphate</text>
        <dbReference type="Rhea" id="RHEA:19889"/>
        <dbReference type="ChEBI" id="CHEBI:15378"/>
        <dbReference type="ChEBI" id="CHEBI:33019"/>
        <dbReference type="ChEBI" id="CHEBI:46398"/>
        <dbReference type="ChEBI" id="CHEBI:58601"/>
        <dbReference type="ChEBI" id="CHEBI:58885"/>
        <dbReference type="EC" id="2.7.7.9"/>
    </reaction>
</comment>
<organism evidence="7">
    <name type="scientific">freshwater metagenome</name>
    <dbReference type="NCBI Taxonomy" id="449393"/>
    <lineage>
        <taxon>unclassified sequences</taxon>
        <taxon>metagenomes</taxon>
        <taxon>ecological metagenomes</taxon>
    </lineage>
</organism>
<dbReference type="EC" id="2.7.7.9" evidence="2"/>
<evidence type="ECO:0000259" key="6">
    <source>
        <dbReference type="Pfam" id="PF00483"/>
    </source>
</evidence>
<evidence type="ECO:0000313" key="7">
    <source>
        <dbReference type="EMBL" id="CAB4600430.1"/>
    </source>
</evidence>
<proteinExistence type="inferred from homology"/>